<keyword evidence="7" id="KW-0808">Transferase</keyword>
<evidence type="ECO:0000256" key="2">
    <source>
        <dbReference type="ARBA" id="ARBA00011123"/>
    </source>
</evidence>
<keyword evidence="6" id="KW-0436">Ligase</keyword>
<sequence>MEKVTNDTIKHVAALAQLEFSEEELAKFTSQMGKILEMAEELQAVDTTGVEETVQVVDRDTVFREDVPEKWQTREEMMKNVPDKSNGFVKVPVIIDKDDNQ</sequence>
<evidence type="ECO:0000256" key="3">
    <source>
        <dbReference type="ARBA" id="ARBA00024799"/>
    </source>
</evidence>
<evidence type="ECO:0000256" key="4">
    <source>
        <dbReference type="ARBA" id="ARBA00047380"/>
    </source>
</evidence>
<reference evidence="8 9" key="2">
    <citation type="submission" date="2021-12" db="EMBL/GenBank/DDBJ databases">
        <title>Antimicrobial susceptibility of Lactobacillus delbrueckii subsp. lactis obtained from milk products and other habitats.</title>
        <authorList>
            <person name="Shani N."/>
        </authorList>
    </citation>
    <scope>NUCLEOTIDE SEQUENCE [LARGE SCALE GENOMIC DNA]</scope>
    <source>
        <strain evidence="8 9">FAM 21755</strain>
    </source>
</reference>
<proteinExistence type="inferred from homology"/>
<dbReference type="GO" id="GO:0006450">
    <property type="term" value="P:regulation of translational fidelity"/>
    <property type="evidence" value="ECO:0007669"/>
    <property type="project" value="InterPro"/>
</dbReference>
<dbReference type="PANTHER" id="PTHR15004">
    <property type="entry name" value="GLUTAMYL-TRNA(GLN) AMIDOTRANSFERASE SUBUNIT C, MITOCHONDRIAL"/>
    <property type="match status" value="1"/>
</dbReference>
<keyword evidence="6" id="KW-0067">ATP-binding</keyword>
<evidence type="ECO:0000256" key="5">
    <source>
        <dbReference type="ARBA" id="ARBA00047913"/>
    </source>
</evidence>
<dbReference type="Proteomes" id="UP001200334">
    <property type="component" value="Unassembled WGS sequence"/>
</dbReference>
<dbReference type="NCBIfam" id="TIGR00135">
    <property type="entry name" value="gatC"/>
    <property type="match status" value="1"/>
</dbReference>
<dbReference type="EMBL" id="JAJNUY010000020">
    <property type="protein sequence ID" value="MCD5563595.1"/>
    <property type="molecule type" value="Genomic_DNA"/>
</dbReference>
<keyword evidence="6" id="KW-0547">Nucleotide-binding</keyword>
<dbReference type="GO" id="GO:0016740">
    <property type="term" value="F:transferase activity"/>
    <property type="evidence" value="ECO:0007669"/>
    <property type="project" value="UniProtKB-KW"/>
</dbReference>
<comment type="function">
    <text evidence="3 6">Allows the formation of correctly charged Asn-tRNA(Asn) or Gln-tRNA(Gln) through the transamidation of misacylated Asp-tRNA(Asn) or Glu-tRNA(Gln) in organisms which lack either or both of asparaginyl-tRNA or glutaminyl-tRNA synthetases. The reaction takes place in the presence of glutamine and ATP through an activated phospho-Asp-tRNA(Asn) or phospho-Glu-tRNA(Gln).</text>
</comment>
<dbReference type="PANTHER" id="PTHR15004:SF0">
    <property type="entry name" value="GLUTAMYL-TRNA(GLN) AMIDOTRANSFERASE SUBUNIT C, MITOCHONDRIAL"/>
    <property type="match status" value="1"/>
</dbReference>
<dbReference type="InterPro" id="IPR036113">
    <property type="entry name" value="Asp/Glu-ADT_sf_sub_c"/>
</dbReference>
<dbReference type="GO" id="GO:0070681">
    <property type="term" value="P:glutaminyl-tRNAGln biosynthesis via transamidation"/>
    <property type="evidence" value="ECO:0007669"/>
    <property type="project" value="TreeGrafter"/>
</dbReference>
<dbReference type="InterPro" id="IPR003837">
    <property type="entry name" value="GatC"/>
</dbReference>
<dbReference type="OrthoDB" id="9813938at2"/>
<evidence type="ECO:0000313" key="8">
    <source>
        <dbReference type="EMBL" id="MCD5563595.1"/>
    </source>
</evidence>
<protein>
    <recommendedName>
        <fullName evidence="6">Aspartyl/glutamyl-tRNA(Asn/Gln) amidotransferase subunit C</fullName>
        <shortName evidence="6">Asp/Glu-ADT subunit C</shortName>
        <ecNumber evidence="6">6.3.5.-</ecNumber>
    </recommendedName>
</protein>
<dbReference type="AlphaFoldDB" id="A0A061CAN4"/>
<keyword evidence="6" id="KW-0648">Protein biosynthesis</keyword>
<comment type="catalytic activity">
    <reaction evidence="4 6">
        <text>L-aspartyl-tRNA(Asn) + L-glutamine + ATP + H2O = L-asparaginyl-tRNA(Asn) + L-glutamate + ADP + phosphate + 2 H(+)</text>
        <dbReference type="Rhea" id="RHEA:14513"/>
        <dbReference type="Rhea" id="RHEA-COMP:9674"/>
        <dbReference type="Rhea" id="RHEA-COMP:9677"/>
        <dbReference type="ChEBI" id="CHEBI:15377"/>
        <dbReference type="ChEBI" id="CHEBI:15378"/>
        <dbReference type="ChEBI" id="CHEBI:29985"/>
        <dbReference type="ChEBI" id="CHEBI:30616"/>
        <dbReference type="ChEBI" id="CHEBI:43474"/>
        <dbReference type="ChEBI" id="CHEBI:58359"/>
        <dbReference type="ChEBI" id="CHEBI:78515"/>
        <dbReference type="ChEBI" id="CHEBI:78516"/>
        <dbReference type="ChEBI" id="CHEBI:456216"/>
    </reaction>
</comment>
<reference evidence="7" key="1">
    <citation type="submission" date="2018-07" db="EMBL/GenBank/DDBJ databases">
        <authorList>
            <person name="Somerville V."/>
        </authorList>
    </citation>
    <scope>NUCLEOTIDE SEQUENCE</scope>
    <source>
        <strain evidence="7">NWC_2_2</strain>
    </source>
</reference>
<comment type="catalytic activity">
    <reaction evidence="5 6">
        <text>L-glutamyl-tRNA(Gln) + L-glutamine + ATP + H2O = L-glutaminyl-tRNA(Gln) + L-glutamate + ADP + phosphate + H(+)</text>
        <dbReference type="Rhea" id="RHEA:17521"/>
        <dbReference type="Rhea" id="RHEA-COMP:9681"/>
        <dbReference type="Rhea" id="RHEA-COMP:9684"/>
        <dbReference type="ChEBI" id="CHEBI:15377"/>
        <dbReference type="ChEBI" id="CHEBI:15378"/>
        <dbReference type="ChEBI" id="CHEBI:29985"/>
        <dbReference type="ChEBI" id="CHEBI:30616"/>
        <dbReference type="ChEBI" id="CHEBI:43474"/>
        <dbReference type="ChEBI" id="CHEBI:58359"/>
        <dbReference type="ChEBI" id="CHEBI:78520"/>
        <dbReference type="ChEBI" id="CHEBI:78521"/>
        <dbReference type="ChEBI" id="CHEBI:456216"/>
    </reaction>
</comment>
<name>A0A061CAN4_LACDL</name>
<dbReference type="GO" id="GO:0006412">
    <property type="term" value="P:translation"/>
    <property type="evidence" value="ECO:0007669"/>
    <property type="project" value="UniProtKB-UniRule"/>
</dbReference>
<dbReference type="Pfam" id="PF02686">
    <property type="entry name" value="GatC"/>
    <property type="match status" value="1"/>
</dbReference>
<comment type="similarity">
    <text evidence="1 6">Belongs to the GatC family.</text>
</comment>
<gene>
    <name evidence="6 8" type="primary">gatC</name>
    <name evidence="7" type="ORF">DQL93_09190</name>
    <name evidence="8" type="ORF">LOB85_05615</name>
</gene>
<dbReference type="Gene3D" id="1.10.20.60">
    <property type="entry name" value="Glu-tRNAGln amidotransferase C subunit, N-terminal domain"/>
    <property type="match status" value="1"/>
</dbReference>
<evidence type="ECO:0000256" key="6">
    <source>
        <dbReference type="HAMAP-Rule" id="MF_00122"/>
    </source>
</evidence>
<dbReference type="EMBL" id="CP031023">
    <property type="protein sequence ID" value="AZA16637.1"/>
    <property type="molecule type" value="Genomic_DNA"/>
</dbReference>
<dbReference type="SUPFAM" id="SSF141000">
    <property type="entry name" value="Glu-tRNAGln amidotransferase C subunit"/>
    <property type="match status" value="1"/>
</dbReference>
<evidence type="ECO:0000313" key="7">
    <source>
        <dbReference type="EMBL" id="AZA16637.1"/>
    </source>
</evidence>
<dbReference type="EC" id="6.3.5.-" evidence="6"/>
<evidence type="ECO:0000313" key="9">
    <source>
        <dbReference type="Proteomes" id="UP001200334"/>
    </source>
</evidence>
<dbReference type="GO" id="GO:0050567">
    <property type="term" value="F:glutaminyl-tRNA synthase (glutamine-hydrolyzing) activity"/>
    <property type="evidence" value="ECO:0007669"/>
    <property type="project" value="UniProtKB-UniRule"/>
</dbReference>
<comment type="subunit">
    <text evidence="2 6">Heterotrimer of A, B and C subunits.</text>
</comment>
<dbReference type="RefSeq" id="WP_003617020.1">
    <property type="nucleotide sequence ID" value="NZ_BJLO01000011.1"/>
</dbReference>
<dbReference type="GO" id="GO:0005524">
    <property type="term" value="F:ATP binding"/>
    <property type="evidence" value="ECO:0007669"/>
    <property type="project" value="UniProtKB-KW"/>
</dbReference>
<accession>A0A061CAN4</accession>
<organism evidence="7">
    <name type="scientific">Lactobacillus delbrueckii subsp. lactis</name>
    <dbReference type="NCBI Taxonomy" id="29397"/>
    <lineage>
        <taxon>Bacteria</taxon>
        <taxon>Bacillati</taxon>
        <taxon>Bacillota</taxon>
        <taxon>Bacilli</taxon>
        <taxon>Lactobacillales</taxon>
        <taxon>Lactobacillaceae</taxon>
        <taxon>Lactobacillus</taxon>
    </lineage>
</organism>
<evidence type="ECO:0000256" key="1">
    <source>
        <dbReference type="ARBA" id="ARBA00010757"/>
    </source>
</evidence>
<dbReference type="HAMAP" id="MF_00122">
    <property type="entry name" value="GatC"/>
    <property type="match status" value="1"/>
</dbReference>